<dbReference type="AlphaFoldDB" id="U4LDY9"/>
<sequence>MQQITAETQSKISTIFIENKTSCSSSYVGCSKAVDAALI</sequence>
<evidence type="ECO:0000313" key="1">
    <source>
        <dbReference type="EMBL" id="CCX29747.1"/>
    </source>
</evidence>
<dbReference type="Proteomes" id="UP000018144">
    <property type="component" value="Unassembled WGS sequence"/>
</dbReference>
<accession>U4LDY9</accession>
<keyword evidence="2" id="KW-1185">Reference proteome</keyword>
<protein>
    <submittedName>
        <fullName evidence="1">Uncharacterized protein</fullName>
    </submittedName>
</protein>
<proteinExistence type="predicted"/>
<name>U4LDY9_PYROM</name>
<evidence type="ECO:0000313" key="2">
    <source>
        <dbReference type="Proteomes" id="UP000018144"/>
    </source>
</evidence>
<organism evidence="1 2">
    <name type="scientific">Pyronema omphalodes (strain CBS 100304)</name>
    <name type="common">Pyronema confluens</name>
    <dbReference type="NCBI Taxonomy" id="1076935"/>
    <lineage>
        <taxon>Eukaryota</taxon>
        <taxon>Fungi</taxon>
        <taxon>Dikarya</taxon>
        <taxon>Ascomycota</taxon>
        <taxon>Pezizomycotina</taxon>
        <taxon>Pezizomycetes</taxon>
        <taxon>Pezizales</taxon>
        <taxon>Pyronemataceae</taxon>
        <taxon>Pyronema</taxon>
    </lineage>
</organism>
<reference evidence="1 2" key="1">
    <citation type="journal article" date="2013" name="PLoS Genet.">
        <title>The genome and development-dependent transcriptomes of Pyronema confluens: a window into fungal evolution.</title>
        <authorList>
            <person name="Traeger S."/>
            <person name="Altegoer F."/>
            <person name="Freitag M."/>
            <person name="Gabaldon T."/>
            <person name="Kempken F."/>
            <person name="Kumar A."/>
            <person name="Marcet-Houben M."/>
            <person name="Poggeler S."/>
            <person name="Stajich J.E."/>
            <person name="Nowrousian M."/>
        </authorList>
    </citation>
    <scope>NUCLEOTIDE SEQUENCE [LARGE SCALE GENOMIC DNA]</scope>
    <source>
        <strain evidence="2">CBS 100304</strain>
        <tissue evidence="1">Vegetative mycelium</tissue>
    </source>
</reference>
<gene>
    <name evidence="1" type="ORF">PCON_07073</name>
</gene>
<dbReference type="EMBL" id="HF935354">
    <property type="protein sequence ID" value="CCX29747.1"/>
    <property type="molecule type" value="Genomic_DNA"/>
</dbReference>